<protein>
    <submittedName>
        <fullName evidence="1">Uncharacterized protein</fullName>
    </submittedName>
</protein>
<dbReference type="EMBL" id="CADEAL010000117">
    <property type="protein sequence ID" value="CAB1414687.1"/>
    <property type="molecule type" value="Genomic_DNA"/>
</dbReference>
<gene>
    <name evidence="1" type="ORF">PLEPLA_LOCUS2396</name>
</gene>
<evidence type="ECO:0000313" key="2">
    <source>
        <dbReference type="Proteomes" id="UP001153269"/>
    </source>
</evidence>
<reference evidence="1" key="1">
    <citation type="submission" date="2020-03" db="EMBL/GenBank/DDBJ databases">
        <authorList>
            <person name="Weist P."/>
        </authorList>
    </citation>
    <scope>NUCLEOTIDE SEQUENCE</scope>
</reference>
<name>A0A9N7TKQ9_PLEPL</name>
<accession>A0A9N7TKQ9</accession>
<dbReference type="AlphaFoldDB" id="A0A9N7TKQ9"/>
<evidence type="ECO:0000313" key="1">
    <source>
        <dbReference type="EMBL" id="CAB1414687.1"/>
    </source>
</evidence>
<dbReference type="Proteomes" id="UP001153269">
    <property type="component" value="Unassembled WGS sequence"/>
</dbReference>
<keyword evidence="2" id="KW-1185">Reference proteome</keyword>
<proteinExistence type="predicted"/>
<comment type="caution">
    <text evidence="1">The sequence shown here is derived from an EMBL/GenBank/DDBJ whole genome shotgun (WGS) entry which is preliminary data.</text>
</comment>
<sequence length="110" mass="12280">MRLNTRGRFGKNRTQVKHVGREGIYRGQKQEVKNATLCPSKRDSGTDPRRLCGVDKVSRLELSGPNEASLPAHENTSVLDLRTHQASVIAHIRVERHSERSQRTGAQSPA</sequence>
<organism evidence="1 2">
    <name type="scientific">Pleuronectes platessa</name>
    <name type="common">European plaice</name>
    <dbReference type="NCBI Taxonomy" id="8262"/>
    <lineage>
        <taxon>Eukaryota</taxon>
        <taxon>Metazoa</taxon>
        <taxon>Chordata</taxon>
        <taxon>Craniata</taxon>
        <taxon>Vertebrata</taxon>
        <taxon>Euteleostomi</taxon>
        <taxon>Actinopterygii</taxon>
        <taxon>Neopterygii</taxon>
        <taxon>Teleostei</taxon>
        <taxon>Neoteleostei</taxon>
        <taxon>Acanthomorphata</taxon>
        <taxon>Carangaria</taxon>
        <taxon>Pleuronectiformes</taxon>
        <taxon>Pleuronectoidei</taxon>
        <taxon>Pleuronectidae</taxon>
        <taxon>Pleuronectes</taxon>
    </lineage>
</organism>